<dbReference type="RefSeq" id="WP_189046996.1">
    <property type="nucleotide sequence ID" value="NZ_BMJQ01000007.1"/>
</dbReference>
<organism evidence="2 3">
    <name type="scientific">Aliidongia dinghuensis</name>
    <dbReference type="NCBI Taxonomy" id="1867774"/>
    <lineage>
        <taxon>Bacteria</taxon>
        <taxon>Pseudomonadati</taxon>
        <taxon>Pseudomonadota</taxon>
        <taxon>Alphaproteobacteria</taxon>
        <taxon>Rhodospirillales</taxon>
        <taxon>Dongiaceae</taxon>
        <taxon>Aliidongia</taxon>
    </lineage>
</organism>
<keyword evidence="3" id="KW-1185">Reference proteome</keyword>
<accession>A0A8J2YUT1</accession>
<gene>
    <name evidence="2" type="ORF">GCM10011611_29370</name>
</gene>
<reference evidence="2" key="1">
    <citation type="journal article" date="2014" name="Int. J. Syst. Evol. Microbiol.">
        <title>Complete genome sequence of Corynebacterium casei LMG S-19264T (=DSM 44701T), isolated from a smear-ripened cheese.</title>
        <authorList>
            <consortium name="US DOE Joint Genome Institute (JGI-PGF)"/>
            <person name="Walter F."/>
            <person name="Albersmeier A."/>
            <person name="Kalinowski J."/>
            <person name="Ruckert C."/>
        </authorList>
    </citation>
    <scope>NUCLEOTIDE SEQUENCE</scope>
    <source>
        <strain evidence="2">CGMCC 1.15725</strain>
    </source>
</reference>
<name>A0A8J2YUT1_9PROT</name>
<reference evidence="2" key="2">
    <citation type="submission" date="2020-09" db="EMBL/GenBank/DDBJ databases">
        <authorList>
            <person name="Sun Q."/>
            <person name="Zhou Y."/>
        </authorList>
    </citation>
    <scope>NUCLEOTIDE SEQUENCE</scope>
    <source>
        <strain evidence="2">CGMCC 1.15725</strain>
    </source>
</reference>
<feature type="compositionally biased region" description="Polar residues" evidence="1">
    <location>
        <begin position="79"/>
        <end position="94"/>
    </location>
</feature>
<feature type="compositionally biased region" description="Polar residues" evidence="1">
    <location>
        <begin position="19"/>
        <end position="31"/>
    </location>
</feature>
<feature type="compositionally biased region" description="Polar residues" evidence="1">
    <location>
        <begin position="51"/>
        <end position="71"/>
    </location>
</feature>
<protein>
    <submittedName>
        <fullName evidence="2">Uncharacterized protein</fullName>
    </submittedName>
</protein>
<evidence type="ECO:0000313" key="3">
    <source>
        <dbReference type="Proteomes" id="UP000646365"/>
    </source>
</evidence>
<proteinExistence type="predicted"/>
<dbReference type="AlphaFoldDB" id="A0A8J2YUT1"/>
<feature type="compositionally biased region" description="Low complexity" evidence="1">
    <location>
        <begin position="36"/>
        <end position="45"/>
    </location>
</feature>
<feature type="region of interest" description="Disordered" evidence="1">
    <location>
        <begin position="1"/>
        <end position="114"/>
    </location>
</feature>
<dbReference type="Proteomes" id="UP000646365">
    <property type="component" value="Unassembled WGS sequence"/>
</dbReference>
<comment type="caution">
    <text evidence="2">The sequence shown here is derived from an EMBL/GenBank/DDBJ whole genome shotgun (WGS) entry which is preliminary data.</text>
</comment>
<sequence length="114" mass="11862">MSSISVQPASGPPVVSPVKSGNGTTEPVTTRETAKSQSTTQASASVLYPSPTESIDPATSQVVIEYRNSTNGEEEYQIPSKSQLRLYQASQSRAHASGEPQTGLVPAKATNAVA</sequence>
<evidence type="ECO:0000256" key="1">
    <source>
        <dbReference type="SAM" id="MobiDB-lite"/>
    </source>
</evidence>
<evidence type="ECO:0000313" key="2">
    <source>
        <dbReference type="EMBL" id="GGF21435.1"/>
    </source>
</evidence>
<dbReference type="EMBL" id="BMJQ01000007">
    <property type="protein sequence ID" value="GGF21435.1"/>
    <property type="molecule type" value="Genomic_DNA"/>
</dbReference>